<dbReference type="Proteomes" id="UP000023351">
    <property type="component" value="Unassembled WGS sequence"/>
</dbReference>
<accession>X8DNR6</accession>
<evidence type="ECO:0000313" key="2">
    <source>
        <dbReference type="EMBL" id="EUA69308.1"/>
    </source>
</evidence>
<organism evidence="2 3">
    <name type="scientific">Mycobacteroides abscessus subsp. bolletii 1513</name>
    <dbReference type="NCBI Taxonomy" id="1299321"/>
    <lineage>
        <taxon>Bacteria</taxon>
        <taxon>Bacillati</taxon>
        <taxon>Actinomycetota</taxon>
        <taxon>Actinomycetes</taxon>
        <taxon>Mycobacteriales</taxon>
        <taxon>Mycobacteriaceae</taxon>
        <taxon>Mycobacteroides</taxon>
        <taxon>Mycobacteroides abscessus</taxon>
    </lineage>
</organism>
<evidence type="ECO:0000256" key="1">
    <source>
        <dbReference type="SAM" id="Phobius"/>
    </source>
</evidence>
<evidence type="ECO:0000313" key="3">
    <source>
        <dbReference type="Proteomes" id="UP000023351"/>
    </source>
</evidence>
<dbReference type="AlphaFoldDB" id="X8DNR6"/>
<protein>
    <submittedName>
        <fullName evidence="2">Uncharacterized protein</fullName>
    </submittedName>
</protein>
<sequence>MPRVIAPLTAVVLPSAVITPVPIPIAPIVIAAPVAVVVSAIMTTPVVIVVAMRAIRMVLGVGGMADRLRKRGNGTHPERAHRQCPDGSPLRHNAFQIHVRLLSEYLGGSPRLNRSQQRHRAGYAAAAMLNIDRMSTAVTCPGSGTNHGCGIAGI</sequence>
<comment type="caution">
    <text evidence="2">The sequence shown here is derived from an EMBL/GenBank/DDBJ whole genome shotgun (WGS) entry which is preliminary data.</text>
</comment>
<keyword evidence="1" id="KW-1133">Transmembrane helix</keyword>
<keyword evidence="1" id="KW-0812">Transmembrane</keyword>
<reference evidence="2 3" key="1">
    <citation type="submission" date="2013-12" db="EMBL/GenBank/DDBJ databases">
        <authorList>
            <person name="Zelazny A."/>
            <person name="Olivier K."/>
            <person name="Holland S."/>
            <person name="Lenaerts A."/>
            <person name="Ordway D."/>
            <person name="DeGroote M.A."/>
            <person name="Parker T."/>
            <person name="Sizemore C."/>
            <person name="Tallon L.J."/>
            <person name="Sadzewicz L.K."/>
            <person name="Sengamalay N."/>
            <person name="Fraser C.M."/>
            <person name="Hine E."/>
            <person name="Shefchek K.A."/>
            <person name="Das S.P."/>
            <person name="Tettelin H."/>
        </authorList>
    </citation>
    <scope>NUCLEOTIDE SEQUENCE [LARGE SCALE GENOMIC DNA]</scope>
    <source>
        <strain evidence="2 3">1513</strain>
    </source>
</reference>
<gene>
    <name evidence="2" type="ORF">I540_1397</name>
</gene>
<name>X8DNR6_9MYCO</name>
<feature type="transmembrane region" description="Helical" evidence="1">
    <location>
        <begin position="28"/>
        <end position="51"/>
    </location>
</feature>
<proteinExistence type="predicted"/>
<keyword evidence="1" id="KW-0472">Membrane</keyword>
<dbReference type="EMBL" id="JAOJ01000002">
    <property type="protein sequence ID" value="EUA69308.1"/>
    <property type="molecule type" value="Genomic_DNA"/>
</dbReference>